<proteinExistence type="inferred from homology"/>
<keyword evidence="7 8" id="KW-0961">Cell wall biogenesis/degradation</keyword>
<dbReference type="SUPFAM" id="SSF53244">
    <property type="entry name" value="MurD-like peptide ligases, peptide-binding domain"/>
    <property type="match status" value="1"/>
</dbReference>
<dbReference type="EMBL" id="MZGW01000007">
    <property type="protein sequence ID" value="OPJ55158.1"/>
    <property type="molecule type" value="Genomic_DNA"/>
</dbReference>
<feature type="domain" description="Mur ligase C-terminal" evidence="10">
    <location>
        <begin position="342"/>
        <end position="475"/>
    </location>
</feature>
<keyword evidence="3 8" id="KW-0132">Cell division</keyword>
<evidence type="ECO:0000256" key="3">
    <source>
        <dbReference type="ARBA" id="ARBA00022618"/>
    </source>
</evidence>
<dbReference type="Gene3D" id="3.40.1190.10">
    <property type="entry name" value="Mur-like, catalytic domain"/>
    <property type="match status" value="1"/>
</dbReference>
<reference evidence="12 13" key="1">
    <citation type="submission" date="2017-03" db="EMBL/GenBank/DDBJ databases">
        <title>Genome sequence of Clostridium thermoalcaliphilum DSM 7309.</title>
        <authorList>
            <person name="Poehlein A."/>
            <person name="Daniel R."/>
        </authorList>
    </citation>
    <scope>NUCLEOTIDE SEQUENCE [LARGE SCALE GENOMIC DNA]</scope>
    <source>
        <strain evidence="12 13">DSM 7309</strain>
    </source>
</reference>
<evidence type="ECO:0000256" key="7">
    <source>
        <dbReference type="ARBA" id="ARBA00023316"/>
    </source>
</evidence>
<dbReference type="GO" id="GO:0005737">
    <property type="term" value="C:cytoplasm"/>
    <property type="evidence" value="ECO:0007669"/>
    <property type="project" value="UniProtKB-SubCell"/>
</dbReference>
<evidence type="ECO:0000313" key="12">
    <source>
        <dbReference type="EMBL" id="OPJ55158.1"/>
    </source>
</evidence>
<feature type="domain" description="Mur ligase N-terminal catalytic" evidence="9">
    <location>
        <begin position="24"/>
        <end position="96"/>
    </location>
</feature>
<gene>
    <name evidence="12" type="primary">murE_2</name>
    <name evidence="12" type="ORF">CLOTH_16560</name>
</gene>
<protein>
    <submittedName>
        <fullName evidence="12">UDP-N-acetylmuramoyl-L-alanyl-D-glutamate--2, 6-diaminopimelate ligase</fullName>
        <ecNumber evidence="12">6.3.2.13</ecNumber>
    </submittedName>
</protein>
<comment type="subcellular location">
    <subcellularLocation>
        <location evidence="8">Cytoplasm</location>
    </subcellularLocation>
</comment>
<evidence type="ECO:0000256" key="1">
    <source>
        <dbReference type="ARBA" id="ARBA00004752"/>
    </source>
</evidence>
<dbReference type="SUPFAM" id="SSF53623">
    <property type="entry name" value="MurD-like peptide ligases, catalytic domain"/>
    <property type="match status" value="1"/>
</dbReference>
<evidence type="ECO:0000259" key="11">
    <source>
        <dbReference type="Pfam" id="PF08245"/>
    </source>
</evidence>
<comment type="similarity">
    <text evidence="2">Belongs to the MurCDEF family. MurE subfamily.</text>
</comment>
<keyword evidence="13" id="KW-1185">Reference proteome</keyword>
<dbReference type="EC" id="6.3.2.13" evidence="12"/>
<keyword evidence="6 8" id="KW-0131">Cell cycle</keyword>
<feature type="domain" description="Mur ligase central" evidence="11">
    <location>
        <begin position="108"/>
        <end position="319"/>
    </location>
</feature>
<comment type="caution">
    <text evidence="12">The sequence shown here is derived from an EMBL/GenBank/DDBJ whole genome shotgun (WGS) entry which is preliminary data.</text>
</comment>
<dbReference type="GO" id="GO:0009252">
    <property type="term" value="P:peptidoglycan biosynthetic process"/>
    <property type="evidence" value="ECO:0007669"/>
    <property type="project" value="UniProtKB-KW"/>
</dbReference>
<dbReference type="RefSeq" id="WP_079412992.1">
    <property type="nucleotide sequence ID" value="NZ_MZGW01000007.1"/>
</dbReference>
<dbReference type="InterPro" id="IPR036615">
    <property type="entry name" value="Mur_ligase_C_dom_sf"/>
</dbReference>
<dbReference type="GO" id="GO:0051301">
    <property type="term" value="P:cell division"/>
    <property type="evidence" value="ECO:0007669"/>
    <property type="project" value="UniProtKB-KW"/>
</dbReference>
<dbReference type="Pfam" id="PF01225">
    <property type="entry name" value="Mur_ligase"/>
    <property type="match status" value="1"/>
</dbReference>
<dbReference type="STRING" id="29349.CLOTH_16560"/>
<evidence type="ECO:0000256" key="2">
    <source>
        <dbReference type="ARBA" id="ARBA00005898"/>
    </source>
</evidence>
<dbReference type="NCBIfam" id="TIGR01085">
    <property type="entry name" value="murE"/>
    <property type="match status" value="1"/>
</dbReference>
<keyword evidence="12" id="KW-0436">Ligase</keyword>
<dbReference type="InterPro" id="IPR013221">
    <property type="entry name" value="Mur_ligase_cen"/>
</dbReference>
<evidence type="ECO:0000256" key="5">
    <source>
        <dbReference type="ARBA" id="ARBA00022984"/>
    </source>
</evidence>
<keyword evidence="4 8" id="KW-0133">Cell shape</keyword>
<sequence length="514" mass="57553">MIKLYELLKSIDIIDMKNEKNVDVTGIAYNSKNVTPGDIFVCIKGYKTDGHKYIFSAISNGAVAIVVEDFQEGWDIPQIKVSNSRYALAALSDYFYGCPSKKLKMIGITATNGKTTTTFMTNSILEAYGIETGVIGTVSIKIGNNIIPSQLTTPESLDLHRYLHSMNKEGISHVAMEVSSSALELSRVGNVEFDIVAFNNISREHIDLHGSFENYFDSKASLIRNASEKQWAILNLDCPYSASLVNQTKAKTLTFGIENNTGDLWCRDIDLSTGRAKFIVEVRKEFKVDDIVYKPTMFDIELSTPGYHSVYNAMVAIMAGLLCGVPIPVIQKGINQFKGVERRFEIIFEDEFKIIDDHFANPGNINITLETLQKMKYNNLKLVYAIRGNRGPIVNKENAQMIAKWAPKLDMNEIIVTLSKSHVTEKDRVQDEELIAFQRVMSEQGIKVHLYEELSDAIEYALSGIGNDDVLMLAGCQGMDYGAKIALEILSRLKPYIDTKVLFRPLEKRVAGME</sequence>
<comment type="pathway">
    <text evidence="1 8">Cell wall biogenesis; peptidoglycan biosynthesis.</text>
</comment>
<dbReference type="PANTHER" id="PTHR23135">
    <property type="entry name" value="MUR LIGASE FAMILY MEMBER"/>
    <property type="match status" value="1"/>
</dbReference>
<accession>A0A1V4I592</accession>
<dbReference type="Gene3D" id="3.40.1390.10">
    <property type="entry name" value="MurE/MurF, N-terminal domain"/>
    <property type="match status" value="1"/>
</dbReference>
<evidence type="ECO:0000256" key="4">
    <source>
        <dbReference type="ARBA" id="ARBA00022960"/>
    </source>
</evidence>
<dbReference type="InterPro" id="IPR035911">
    <property type="entry name" value="MurE/MurF_N"/>
</dbReference>
<keyword evidence="5 8" id="KW-0573">Peptidoglycan synthesis</keyword>
<dbReference type="InterPro" id="IPR004101">
    <property type="entry name" value="Mur_ligase_C"/>
</dbReference>
<dbReference type="SUPFAM" id="SSF63418">
    <property type="entry name" value="MurE/MurF N-terminal domain"/>
    <property type="match status" value="1"/>
</dbReference>
<dbReference type="Gene3D" id="3.90.190.20">
    <property type="entry name" value="Mur ligase, C-terminal domain"/>
    <property type="match status" value="1"/>
</dbReference>
<dbReference type="Pfam" id="PF08245">
    <property type="entry name" value="Mur_ligase_M"/>
    <property type="match status" value="1"/>
</dbReference>
<evidence type="ECO:0000259" key="9">
    <source>
        <dbReference type="Pfam" id="PF01225"/>
    </source>
</evidence>
<dbReference type="AlphaFoldDB" id="A0A1V4I592"/>
<dbReference type="Proteomes" id="UP000190140">
    <property type="component" value="Unassembled WGS sequence"/>
</dbReference>
<evidence type="ECO:0000259" key="10">
    <source>
        <dbReference type="Pfam" id="PF02875"/>
    </source>
</evidence>
<dbReference type="InterPro" id="IPR000713">
    <property type="entry name" value="Mur_ligase_N"/>
</dbReference>
<dbReference type="GO" id="GO:0008765">
    <property type="term" value="F:UDP-N-acetylmuramoylalanyl-D-glutamate-2,6-diaminopimelate ligase activity"/>
    <property type="evidence" value="ECO:0007669"/>
    <property type="project" value="UniProtKB-EC"/>
</dbReference>
<dbReference type="InterPro" id="IPR036565">
    <property type="entry name" value="Mur-like_cat_sf"/>
</dbReference>
<evidence type="ECO:0000256" key="6">
    <source>
        <dbReference type="ARBA" id="ARBA00023306"/>
    </source>
</evidence>
<name>A0A1V4I592_9FIRM</name>
<dbReference type="GO" id="GO:0008360">
    <property type="term" value="P:regulation of cell shape"/>
    <property type="evidence" value="ECO:0007669"/>
    <property type="project" value="UniProtKB-KW"/>
</dbReference>
<dbReference type="Pfam" id="PF02875">
    <property type="entry name" value="Mur_ligase_C"/>
    <property type="match status" value="1"/>
</dbReference>
<dbReference type="OrthoDB" id="9800958at2"/>
<dbReference type="PANTHER" id="PTHR23135:SF4">
    <property type="entry name" value="UDP-N-ACETYLMURAMOYL-L-ALANYL-D-GLUTAMATE--2,6-DIAMINOPIMELATE LIGASE MURE HOMOLOG, CHLOROPLASTIC"/>
    <property type="match status" value="1"/>
</dbReference>
<organism evidence="12 13">
    <name type="scientific">Alkalithermobacter paradoxus</name>
    <dbReference type="NCBI Taxonomy" id="29349"/>
    <lineage>
        <taxon>Bacteria</taxon>
        <taxon>Bacillati</taxon>
        <taxon>Bacillota</taxon>
        <taxon>Clostridia</taxon>
        <taxon>Peptostreptococcales</taxon>
        <taxon>Tepidibacteraceae</taxon>
        <taxon>Alkalithermobacter</taxon>
    </lineage>
</organism>
<evidence type="ECO:0000256" key="8">
    <source>
        <dbReference type="RuleBase" id="RU004135"/>
    </source>
</evidence>
<dbReference type="InterPro" id="IPR005761">
    <property type="entry name" value="UDP-N-AcMur-Glu-dNH2Pim_ligase"/>
</dbReference>
<dbReference type="GO" id="GO:0071555">
    <property type="term" value="P:cell wall organization"/>
    <property type="evidence" value="ECO:0007669"/>
    <property type="project" value="UniProtKB-KW"/>
</dbReference>
<dbReference type="GO" id="GO:0005524">
    <property type="term" value="F:ATP binding"/>
    <property type="evidence" value="ECO:0007669"/>
    <property type="project" value="InterPro"/>
</dbReference>
<evidence type="ECO:0000313" key="13">
    <source>
        <dbReference type="Proteomes" id="UP000190140"/>
    </source>
</evidence>